<dbReference type="SUPFAM" id="SSF56349">
    <property type="entry name" value="DNA breaking-rejoining enzymes"/>
    <property type="match status" value="1"/>
</dbReference>
<dbReference type="Proteomes" id="UP000410492">
    <property type="component" value="Unassembled WGS sequence"/>
</dbReference>
<feature type="domain" description="Tyr recombinase" evidence="3">
    <location>
        <begin position="143"/>
        <end position="340"/>
    </location>
</feature>
<protein>
    <recommendedName>
        <fullName evidence="3">Tyr recombinase domain-containing protein</fullName>
    </recommendedName>
</protein>
<evidence type="ECO:0000256" key="2">
    <source>
        <dbReference type="ARBA" id="ARBA00023172"/>
    </source>
</evidence>
<gene>
    <name evidence="4" type="ORF">CALMAC_LOCUS6262</name>
</gene>
<reference evidence="4 5" key="1">
    <citation type="submission" date="2019-01" db="EMBL/GenBank/DDBJ databases">
        <authorList>
            <person name="Sayadi A."/>
        </authorList>
    </citation>
    <scope>NUCLEOTIDE SEQUENCE [LARGE SCALE GENOMIC DNA]</scope>
</reference>
<dbReference type="OrthoDB" id="5960276at2759"/>
<dbReference type="GO" id="GO:0015074">
    <property type="term" value="P:DNA integration"/>
    <property type="evidence" value="ECO:0007669"/>
    <property type="project" value="InterPro"/>
</dbReference>
<dbReference type="Gene3D" id="1.10.443.10">
    <property type="entry name" value="Intergrase catalytic core"/>
    <property type="match status" value="1"/>
</dbReference>
<keyword evidence="1" id="KW-0238">DNA-binding</keyword>
<evidence type="ECO:0000259" key="3">
    <source>
        <dbReference type="PROSITE" id="PS51898"/>
    </source>
</evidence>
<keyword evidence="2" id="KW-0233">DNA recombination</keyword>
<dbReference type="PROSITE" id="PS51898">
    <property type="entry name" value="TYR_RECOMBINASE"/>
    <property type="match status" value="1"/>
</dbReference>
<dbReference type="InterPro" id="IPR011010">
    <property type="entry name" value="DNA_brk_join_enz"/>
</dbReference>
<dbReference type="Pfam" id="PF00589">
    <property type="entry name" value="Phage_integrase"/>
    <property type="match status" value="1"/>
</dbReference>
<dbReference type="InterPro" id="IPR010998">
    <property type="entry name" value="Integrase_recombinase_N"/>
</dbReference>
<evidence type="ECO:0000313" key="5">
    <source>
        <dbReference type="Proteomes" id="UP000410492"/>
    </source>
</evidence>
<sequence length="340" mass="38206">TSFVIAITLRRRSSISFQDDPPSSRRSTPSGSEVIEQAFIRQGIDAIAAKIMLASISDSTLKQYSHTYKLWYKYCTESKVSLYGASVSEVIQFLRQLYLNGNQLYGTFNSHRSALSLILHQDLSNNPLLKRFLKGIARKRPQTPRYNYTWDPGVVLRYLEGVEGTSSLKLLSRKAVTLLALVTGGRLQTISLIRLSNIVSSAEQIQIYITDRIKTTFASKTQPCLHIPFFPGNKSICPASTLLNYIDATEVLRQNEDYLFLTYAGKHRRATKETISRWVKCTLKEAGVDTSLFKPHSTRHSASSAAKRAGVSIEEICRTAGWSEGTATFARFYDRPLQDT</sequence>
<dbReference type="InterPro" id="IPR002104">
    <property type="entry name" value="Integrase_catalytic"/>
</dbReference>
<name>A0A653C5C3_CALMS</name>
<dbReference type="EMBL" id="CAACVG010006986">
    <property type="protein sequence ID" value="VEN42953.1"/>
    <property type="molecule type" value="Genomic_DNA"/>
</dbReference>
<accession>A0A653C5C3</accession>
<proteinExistence type="predicted"/>
<organism evidence="4 5">
    <name type="scientific">Callosobruchus maculatus</name>
    <name type="common">Southern cowpea weevil</name>
    <name type="synonym">Pulse bruchid</name>
    <dbReference type="NCBI Taxonomy" id="64391"/>
    <lineage>
        <taxon>Eukaryota</taxon>
        <taxon>Metazoa</taxon>
        <taxon>Ecdysozoa</taxon>
        <taxon>Arthropoda</taxon>
        <taxon>Hexapoda</taxon>
        <taxon>Insecta</taxon>
        <taxon>Pterygota</taxon>
        <taxon>Neoptera</taxon>
        <taxon>Endopterygota</taxon>
        <taxon>Coleoptera</taxon>
        <taxon>Polyphaga</taxon>
        <taxon>Cucujiformia</taxon>
        <taxon>Chrysomeloidea</taxon>
        <taxon>Chrysomelidae</taxon>
        <taxon>Bruchinae</taxon>
        <taxon>Bruchini</taxon>
        <taxon>Callosobruchus</taxon>
    </lineage>
</organism>
<dbReference type="AlphaFoldDB" id="A0A653C5C3"/>
<dbReference type="SUPFAM" id="SSF47823">
    <property type="entry name" value="lambda integrase-like, N-terminal domain"/>
    <property type="match status" value="1"/>
</dbReference>
<dbReference type="InterPro" id="IPR013762">
    <property type="entry name" value="Integrase-like_cat_sf"/>
</dbReference>
<evidence type="ECO:0000313" key="4">
    <source>
        <dbReference type="EMBL" id="VEN42953.1"/>
    </source>
</evidence>
<keyword evidence="5" id="KW-1185">Reference proteome</keyword>
<dbReference type="PANTHER" id="PTHR35617">
    <property type="entry name" value="PHAGE_INTEGRASE DOMAIN-CONTAINING PROTEIN"/>
    <property type="match status" value="1"/>
</dbReference>
<dbReference type="Gene3D" id="1.10.150.130">
    <property type="match status" value="1"/>
</dbReference>
<dbReference type="CDD" id="cd00397">
    <property type="entry name" value="DNA_BRE_C"/>
    <property type="match status" value="1"/>
</dbReference>
<dbReference type="GO" id="GO:0006310">
    <property type="term" value="P:DNA recombination"/>
    <property type="evidence" value="ECO:0007669"/>
    <property type="project" value="UniProtKB-KW"/>
</dbReference>
<feature type="non-terminal residue" evidence="4">
    <location>
        <position position="1"/>
    </location>
</feature>
<evidence type="ECO:0000256" key="1">
    <source>
        <dbReference type="ARBA" id="ARBA00023125"/>
    </source>
</evidence>
<dbReference type="GO" id="GO:0003677">
    <property type="term" value="F:DNA binding"/>
    <property type="evidence" value="ECO:0007669"/>
    <property type="project" value="UniProtKB-KW"/>
</dbReference>
<feature type="non-terminal residue" evidence="4">
    <location>
        <position position="340"/>
    </location>
</feature>
<dbReference type="PANTHER" id="PTHR35617:SF3">
    <property type="entry name" value="CORE-BINDING (CB) DOMAIN-CONTAINING PROTEIN"/>
    <property type="match status" value="1"/>
</dbReference>